<dbReference type="InterPro" id="IPR002661">
    <property type="entry name" value="Ribosome_recyc_fac"/>
</dbReference>
<keyword evidence="4 6" id="KW-0648">Protein biosynthesis</keyword>
<comment type="function">
    <text evidence="5 6">Responsible for the release of ribosomes from messenger RNA at the termination of protein biosynthesis. May increase the efficiency of translation by recycling ribosomes from one round of translation to another.</text>
</comment>
<evidence type="ECO:0000256" key="5">
    <source>
        <dbReference type="ARBA" id="ARBA00025050"/>
    </source>
</evidence>
<evidence type="ECO:0000259" key="7">
    <source>
        <dbReference type="Pfam" id="PF01765"/>
    </source>
</evidence>
<dbReference type="GO" id="GO:0005737">
    <property type="term" value="C:cytoplasm"/>
    <property type="evidence" value="ECO:0007669"/>
    <property type="project" value="UniProtKB-SubCell"/>
</dbReference>
<dbReference type="PANTHER" id="PTHR20982">
    <property type="entry name" value="RIBOSOME RECYCLING FACTOR"/>
    <property type="match status" value="1"/>
</dbReference>
<protein>
    <recommendedName>
        <fullName evidence="6">Ribosome-recycling factor</fullName>
        <shortName evidence="6">RRF</shortName>
    </recommendedName>
    <alternativeName>
        <fullName evidence="6">Ribosome-releasing factor</fullName>
    </alternativeName>
</protein>
<evidence type="ECO:0000256" key="6">
    <source>
        <dbReference type="HAMAP-Rule" id="MF_00040"/>
    </source>
</evidence>
<comment type="subcellular location">
    <subcellularLocation>
        <location evidence="1 6">Cytoplasm</location>
    </subcellularLocation>
</comment>
<dbReference type="Pfam" id="PF01765">
    <property type="entry name" value="RRF"/>
    <property type="match status" value="1"/>
</dbReference>
<dbReference type="InterPro" id="IPR036191">
    <property type="entry name" value="RRF_sf"/>
</dbReference>
<name>A0A521G4V5_9BACT</name>
<sequence>MGNPVVDDAKSKMVARIDALKRDLTKIRTGRASIALLDGIRVDAYGSKMPLNQVAALTVPESRMIVVQPWDPQMLPMIEKAILASDIGLTPSSDGKVIRLPIPQLTEERRKDLVKQVKKIAEEFKVGVRGDRHKANDVFKKQKADKEISEDDMTRYQDEVQKLTDDFIKQIDAIAAGKEKEVMEV</sequence>
<evidence type="ECO:0000313" key="9">
    <source>
        <dbReference type="Proteomes" id="UP000316238"/>
    </source>
</evidence>
<proteinExistence type="inferred from homology"/>
<dbReference type="FunFam" id="1.10.132.20:FF:000001">
    <property type="entry name" value="Ribosome-recycling factor"/>
    <property type="match status" value="1"/>
</dbReference>
<comment type="similarity">
    <text evidence="2 6">Belongs to the RRF family.</text>
</comment>
<evidence type="ECO:0000256" key="4">
    <source>
        <dbReference type="ARBA" id="ARBA00022917"/>
    </source>
</evidence>
<dbReference type="InterPro" id="IPR023584">
    <property type="entry name" value="Ribosome_recyc_fac_dom"/>
</dbReference>
<dbReference type="GO" id="GO:0006415">
    <property type="term" value="P:translational termination"/>
    <property type="evidence" value="ECO:0007669"/>
    <property type="project" value="UniProtKB-UniRule"/>
</dbReference>
<dbReference type="Proteomes" id="UP000316238">
    <property type="component" value="Unassembled WGS sequence"/>
</dbReference>
<evidence type="ECO:0000313" key="8">
    <source>
        <dbReference type="EMBL" id="TAA76054.1"/>
    </source>
</evidence>
<dbReference type="AlphaFoldDB" id="A0A521G4V5"/>
<dbReference type="SUPFAM" id="SSF55194">
    <property type="entry name" value="Ribosome recycling factor, RRF"/>
    <property type="match status" value="1"/>
</dbReference>
<evidence type="ECO:0000256" key="1">
    <source>
        <dbReference type="ARBA" id="ARBA00004496"/>
    </source>
</evidence>
<dbReference type="CDD" id="cd00520">
    <property type="entry name" value="RRF"/>
    <property type="match status" value="1"/>
</dbReference>
<evidence type="ECO:0000256" key="3">
    <source>
        <dbReference type="ARBA" id="ARBA00022490"/>
    </source>
</evidence>
<dbReference type="EMBL" id="NQJD01000002">
    <property type="protein sequence ID" value="TAA76054.1"/>
    <property type="molecule type" value="Genomic_DNA"/>
</dbReference>
<keyword evidence="9" id="KW-1185">Reference proteome</keyword>
<dbReference type="Gene3D" id="3.30.1360.40">
    <property type="match status" value="1"/>
</dbReference>
<evidence type="ECO:0000256" key="2">
    <source>
        <dbReference type="ARBA" id="ARBA00005912"/>
    </source>
</evidence>
<dbReference type="GO" id="GO:0043023">
    <property type="term" value="F:ribosomal large subunit binding"/>
    <property type="evidence" value="ECO:0007669"/>
    <property type="project" value="TreeGrafter"/>
</dbReference>
<gene>
    <name evidence="6" type="primary">frr</name>
    <name evidence="8" type="ORF">CDV28_102182</name>
</gene>
<dbReference type="NCBIfam" id="TIGR00496">
    <property type="entry name" value="frr"/>
    <property type="match status" value="1"/>
</dbReference>
<accession>A0A521G4V5</accession>
<dbReference type="HAMAP" id="MF_00040">
    <property type="entry name" value="RRF"/>
    <property type="match status" value="1"/>
</dbReference>
<comment type="caution">
    <text evidence="8">The sequence shown here is derived from an EMBL/GenBank/DDBJ whole genome shotgun (WGS) entry which is preliminary data.</text>
</comment>
<feature type="domain" description="Ribosome recycling factor" evidence="7">
    <location>
        <begin position="20"/>
        <end position="183"/>
    </location>
</feature>
<reference evidence="8" key="1">
    <citation type="submission" date="2017-07" db="EMBL/GenBank/DDBJ databases">
        <title>The cable genome - Insights into the physiology and evolution of filamentous bacteria capable of sulfide oxidation via long distance electron transfer.</title>
        <authorList>
            <person name="Thorup C."/>
            <person name="Bjerg J.T."/>
            <person name="Schreiber L."/>
            <person name="Nielsen L.P."/>
            <person name="Kjeldsen K.U."/>
            <person name="Boesen T."/>
            <person name="Boggild A."/>
            <person name="Meysman F."/>
            <person name="Geelhoed J."/>
            <person name="Schramm A."/>
        </authorList>
    </citation>
    <scope>NUCLEOTIDE SEQUENCE [LARGE SCALE GENOMIC DNA]</scope>
    <source>
        <strain evidence="8">GS</strain>
    </source>
</reference>
<dbReference type="FunFam" id="3.30.1360.40:FF:000001">
    <property type="entry name" value="Ribosome-recycling factor"/>
    <property type="match status" value="1"/>
</dbReference>
<organism evidence="8 9">
    <name type="scientific">Candidatus Electronema aureum</name>
    <dbReference type="NCBI Taxonomy" id="2005002"/>
    <lineage>
        <taxon>Bacteria</taxon>
        <taxon>Pseudomonadati</taxon>
        <taxon>Thermodesulfobacteriota</taxon>
        <taxon>Desulfobulbia</taxon>
        <taxon>Desulfobulbales</taxon>
        <taxon>Desulfobulbaceae</taxon>
        <taxon>Candidatus Electronema</taxon>
    </lineage>
</organism>
<dbReference type="Gene3D" id="1.10.132.20">
    <property type="entry name" value="Ribosome-recycling factor"/>
    <property type="match status" value="1"/>
</dbReference>
<dbReference type="PANTHER" id="PTHR20982:SF3">
    <property type="entry name" value="MITOCHONDRIAL RIBOSOME RECYCLING FACTOR PSEUDO 1"/>
    <property type="match status" value="1"/>
</dbReference>
<keyword evidence="3 6" id="KW-0963">Cytoplasm</keyword>